<reference evidence="3 4" key="1">
    <citation type="submission" date="2018-03" db="EMBL/GenBank/DDBJ databases">
        <title>Brevisbacillus phylogenomics.</title>
        <authorList>
            <person name="Dunlap C."/>
        </authorList>
    </citation>
    <scope>NUCLEOTIDE SEQUENCE [LARGE SCALE GENOMIC DNA]</scope>
    <source>
        <strain evidence="3 4">NRRL B-41110</strain>
    </source>
</reference>
<gene>
    <name evidence="3" type="ORF">C7R92_26375</name>
</gene>
<feature type="domain" description="AB hydrolase-1" evidence="2">
    <location>
        <begin position="40"/>
        <end position="219"/>
    </location>
</feature>
<keyword evidence="1 3" id="KW-0378">Hydrolase</keyword>
<dbReference type="PANTHER" id="PTHR43798">
    <property type="entry name" value="MONOACYLGLYCEROL LIPASE"/>
    <property type="match status" value="1"/>
</dbReference>
<dbReference type="GeneID" id="95753618"/>
<dbReference type="Gene3D" id="3.40.50.1820">
    <property type="entry name" value="alpha/beta hydrolase"/>
    <property type="match status" value="1"/>
</dbReference>
<dbReference type="InterPro" id="IPR000073">
    <property type="entry name" value="AB_hydrolase_1"/>
</dbReference>
<evidence type="ECO:0000313" key="4">
    <source>
        <dbReference type="Proteomes" id="UP000241645"/>
    </source>
</evidence>
<dbReference type="RefSeq" id="WP_069851004.1">
    <property type="nucleotide sequence ID" value="NZ_JARMEW010000010.1"/>
</dbReference>
<dbReference type="Pfam" id="PF12697">
    <property type="entry name" value="Abhydrolase_6"/>
    <property type="match status" value="1"/>
</dbReference>
<dbReference type="EMBL" id="PXZO01000057">
    <property type="protein sequence ID" value="PSK04701.1"/>
    <property type="molecule type" value="Genomic_DNA"/>
</dbReference>
<evidence type="ECO:0000259" key="2">
    <source>
        <dbReference type="Pfam" id="PF12697"/>
    </source>
</evidence>
<protein>
    <submittedName>
        <fullName evidence="3">Alpha/beta hydrolase</fullName>
    </submittedName>
</protein>
<organism evidence="3 4">
    <name type="scientific">Brevibacillus porteri</name>
    <dbReference type="NCBI Taxonomy" id="2126350"/>
    <lineage>
        <taxon>Bacteria</taxon>
        <taxon>Bacillati</taxon>
        <taxon>Bacillota</taxon>
        <taxon>Bacilli</taxon>
        <taxon>Bacillales</taxon>
        <taxon>Paenibacillaceae</taxon>
        <taxon>Brevibacillus</taxon>
    </lineage>
</organism>
<name>A0ABX5FI00_9BACL</name>
<dbReference type="PANTHER" id="PTHR43798:SF31">
    <property type="entry name" value="AB HYDROLASE SUPERFAMILY PROTEIN YCLE"/>
    <property type="match status" value="1"/>
</dbReference>
<evidence type="ECO:0000256" key="1">
    <source>
        <dbReference type="ARBA" id="ARBA00022801"/>
    </source>
</evidence>
<dbReference type="InterPro" id="IPR029058">
    <property type="entry name" value="AB_hydrolase_fold"/>
</dbReference>
<sequence length="245" mass="27456">MRKVMLWLTGWGMPDCSWDAVRSQFPSYQHITPTYSDVTDSLQFYERVEEEVRSLLDQELIVVGWSMGGMLGIRLAAQYPVSGLVLIGTTARFTCEQHDLRKGWHPVVLQRMKRQLSIARERVMDAFVEQMLTPGERKQIGLHVGVDSQKWSTAALIAGLTYLEEEDCRPFLSSLTTPTLVIHGREDAICSLTAGEELASSLAGARFVQIPDCGHAPHVFVPEVVGDSLKRMVEQLAEESNQQPI</sequence>
<accession>A0ABX5FI00</accession>
<dbReference type="GO" id="GO:0016787">
    <property type="term" value="F:hydrolase activity"/>
    <property type="evidence" value="ECO:0007669"/>
    <property type="project" value="UniProtKB-KW"/>
</dbReference>
<dbReference type="SUPFAM" id="SSF53474">
    <property type="entry name" value="alpha/beta-Hydrolases"/>
    <property type="match status" value="1"/>
</dbReference>
<keyword evidence="4" id="KW-1185">Reference proteome</keyword>
<dbReference type="Proteomes" id="UP000241645">
    <property type="component" value="Unassembled WGS sequence"/>
</dbReference>
<comment type="caution">
    <text evidence="3">The sequence shown here is derived from an EMBL/GenBank/DDBJ whole genome shotgun (WGS) entry which is preliminary data.</text>
</comment>
<dbReference type="InterPro" id="IPR050266">
    <property type="entry name" value="AB_hydrolase_sf"/>
</dbReference>
<evidence type="ECO:0000313" key="3">
    <source>
        <dbReference type="EMBL" id="PSK04701.1"/>
    </source>
</evidence>
<proteinExistence type="predicted"/>